<reference evidence="2" key="1">
    <citation type="journal article" date="2022" name="Int. J. Mol. Sci.">
        <title>Draft Genome of Tanacetum Coccineum: Genomic Comparison of Closely Related Tanacetum-Family Plants.</title>
        <authorList>
            <person name="Yamashiro T."/>
            <person name="Shiraishi A."/>
            <person name="Nakayama K."/>
            <person name="Satake H."/>
        </authorList>
    </citation>
    <scope>NUCLEOTIDE SEQUENCE</scope>
</reference>
<dbReference type="InterPro" id="IPR021109">
    <property type="entry name" value="Peptidase_aspartic_dom_sf"/>
</dbReference>
<keyword evidence="2" id="KW-0808">Transferase</keyword>
<accession>A0ABQ4XVF4</accession>
<evidence type="ECO:0000256" key="1">
    <source>
        <dbReference type="SAM" id="MobiDB-lite"/>
    </source>
</evidence>
<sequence length="977" mass="109083">MRTRSQSRRRRQQQVTPTFVEPFDLEKPNNNQEPPNPPVVTMADNRTMAEMLQAPTEGYEDAIVVPAITADNFELKHSLLTLVQNKQFFGHDKEDPHAHIRYFNKITSTMKFPNVPKLHQLDTFYNALNSNDQDSLNSAAGGNFLDKMPRECLKIIESKSKVRQSQSKAIVANVSTSSSTPGVSPDVAELKDMLKALLLDKKNQSQAPATVKAVEESCFDLPVNQPPAYQAPSYQAPAPQAQGSGSLPSNTIANPKGDVKAITTRSGVSYNGPQVPPLISSLPKEMENKPEVTKDTVQPSTKNIQPPVVQTNYQIDKPVVASKTKPTLPYPSRANKEKLRKKDNLLASKFMEIFQNLHFELRSILWYHIRYTQIQGRGTRRTIQSFVFIGQHAAFRMARRDCDEIIDTIASGNAVDVNLGVILLLALILSGQFGSVEWFEDIQRERDVLVADLIAKLTHAVNQQTSDVTTAMTAILKQFQATPPPASVKAVEEICVTCGGAHPYYQCLAADGNTFPEYIENILGYVAAAAGELKAITTRSGLVLDGPSVLMPPLFINPEEDKRVEETLTDPELAEYTIKVPPPLVQKAKPTSLKNYVVHKRDPLHPNIPYPSRMHQEKQQEKDEVQIHKFWQMFKQLHVNISLADALILIPKYQKMLKSLLSNKEKLLELANTPLNENCSAVILKKLPEKLGDPGKFLIPCGFSELKCKALADLGASINLMPLSVWKKLGLPELISARMTLELANRAICTPAKIARDVFIPVGKFTFLADFFIVDYESDPRVPLILGRPFLRTVHALIDVHGEEMIFCDGDERLILNMRHDTSSYSNKPKKESINMIDIYNVSHEDYLEDLFATNHLNGNPTPISDPIVSSSPTLTFIEESDLIWEEFKAYLASDSFLPRSDDTDFNSEGDLHLIEELLNNDPSYPLPLSHNPLSGSTTSFSPDHLLEEFADELALITLPLGNDDLPFDIESDLREI</sequence>
<organism evidence="2 3">
    <name type="scientific">Tanacetum coccineum</name>
    <dbReference type="NCBI Taxonomy" id="301880"/>
    <lineage>
        <taxon>Eukaryota</taxon>
        <taxon>Viridiplantae</taxon>
        <taxon>Streptophyta</taxon>
        <taxon>Embryophyta</taxon>
        <taxon>Tracheophyta</taxon>
        <taxon>Spermatophyta</taxon>
        <taxon>Magnoliopsida</taxon>
        <taxon>eudicotyledons</taxon>
        <taxon>Gunneridae</taxon>
        <taxon>Pentapetalae</taxon>
        <taxon>asterids</taxon>
        <taxon>campanulids</taxon>
        <taxon>Asterales</taxon>
        <taxon>Asteraceae</taxon>
        <taxon>Asteroideae</taxon>
        <taxon>Anthemideae</taxon>
        <taxon>Anthemidinae</taxon>
        <taxon>Tanacetum</taxon>
    </lineage>
</organism>
<evidence type="ECO:0000313" key="2">
    <source>
        <dbReference type="EMBL" id="GJS69299.1"/>
    </source>
</evidence>
<keyword evidence="2" id="KW-0695">RNA-directed DNA polymerase</keyword>
<feature type="compositionally biased region" description="Basic residues" evidence="1">
    <location>
        <begin position="1"/>
        <end position="12"/>
    </location>
</feature>
<dbReference type="EMBL" id="BQNB010009853">
    <property type="protein sequence ID" value="GJS69299.1"/>
    <property type="molecule type" value="Genomic_DNA"/>
</dbReference>
<dbReference type="CDD" id="cd00303">
    <property type="entry name" value="retropepsin_like"/>
    <property type="match status" value="1"/>
</dbReference>
<keyword evidence="2" id="KW-0548">Nucleotidyltransferase</keyword>
<dbReference type="SUPFAM" id="SSF50630">
    <property type="entry name" value="Acid proteases"/>
    <property type="match status" value="1"/>
</dbReference>
<dbReference type="Proteomes" id="UP001151760">
    <property type="component" value="Unassembled WGS sequence"/>
</dbReference>
<comment type="caution">
    <text evidence="2">The sequence shown here is derived from an EMBL/GenBank/DDBJ whole genome shotgun (WGS) entry which is preliminary data.</text>
</comment>
<name>A0ABQ4XVF4_9ASTR</name>
<keyword evidence="3" id="KW-1185">Reference proteome</keyword>
<dbReference type="GO" id="GO:0003964">
    <property type="term" value="F:RNA-directed DNA polymerase activity"/>
    <property type="evidence" value="ECO:0007669"/>
    <property type="project" value="UniProtKB-KW"/>
</dbReference>
<gene>
    <name evidence="2" type="ORF">Tco_0702140</name>
</gene>
<dbReference type="PANTHER" id="PTHR33067:SF35">
    <property type="entry name" value="ASPARTIC PEPTIDASE DDI1-TYPE DOMAIN-CONTAINING PROTEIN"/>
    <property type="match status" value="1"/>
</dbReference>
<evidence type="ECO:0000313" key="3">
    <source>
        <dbReference type="Proteomes" id="UP001151760"/>
    </source>
</evidence>
<feature type="region of interest" description="Disordered" evidence="1">
    <location>
        <begin position="229"/>
        <end position="249"/>
    </location>
</feature>
<feature type="compositionally biased region" description="Low complexity" evidence="1">
    <location>
        <begin position="229"/>
        <end position="245"/>
    </location>
</feature>
<protein>
    <submittedName>
        <fullName evidence="2">Reverse transcriptase domain-containing protein</fullName>
    </submittedName>
</protein>
<dbReference type="Gene3D" id="2.40.70.10">
    <property type="entry name" value="Acid Proteases"/>
    <property type="match status" value="1"/>
</dbReference>
<dbReference type="PANTHER" id="PTHR33067">
    <property type="entry name" value="RNA-DIRECTED DNA POLYMERASE-RELATED"/>
    <property type="match status" value="1"/>
</dbReference>
<feature type="region of interest" description="Disordered" evidence="1">
    <location>
        <begin position="1"/>
        <end position="38"/>
    </location>
</feature>
<reference evidence="2" key="2">
    <citation type="submission" date="2022-01" db="EMBL/GenBank/DDBJ databases">
        <authorList>
            <person name="Yamashiro T."/>
            <person name="Shiraishi A."/>
            <person name="Satake H."/>
            <person name="Nakayama K."/>
        </authorList>
    </citation>
    <scope>NUCLEOTIDE SEQUENCE</scope>
</reference>
<proteinExistence type="predicted"/>